<keyword evidence="2" id="KW-1185">Reference proteome</keyword>
<evidence type="ECO:0000313" key="2">
    <source>
        <dbReference type="Proteomes" id="UP000032679"/>
    </source>
</evidence>
<evidence type="ECO:0000313" key="1">
    <source>
        <dbReference type="EMBL" id="GAN54842.1"/>
    </source>
</evidence>
<protein>
    <submittedName>
        <fullName evidence="1">Uncharacterized protein</fullName>
    </submittedName>
</protein>
<dbReference type="STRING" id="1231623.Tasa_031_060"/>
<name>A0A0D6MMF2_9PROT</name>
<dbReference type="AlphaFoldDB" id="A0A0D6MMF2"/>
<dbReference type="EMBL" id="BALE01000031">
    <property type="protein sequence ID" value="GAN54842.1"/>
    <property type="molecule type" value="Genomic_DNA"/>
</dbReference>
<organism evidence="1 2">
    <name type="scientific">Tanticharoenia sakaeratensis NBRC 103193</name>
    <dbReference type="NCBI Taxonomy" id="1231623"/>
    <lineage>
        <taxon>Bacteria</taxon>
        <taxon>Pseudomonadati</taxon>
        <taxon>Pseudomonadota</taxon>
        <taxon>Alphaproteobacteria</taxon>
        <taxon>Acetobacterales</taxon>
        <taxon>Acetobacteraceae</taxon>
        <taxon>Tanticharoenia</taxon>
    </lineage>
</organism>
<dbReference type="RefSeq" id="WP_048849488.1">
    <property type="nucleotide sequence ID" value="NZ_BALE01000031.1"/>
</dbReference>
<sequence>MSGDVENDRPSILATGARFFKADDAILESVAELVDTPAENHEEVYVKATVLKRLFNSHDSWPDQDTMEGDLLDAMIKDIIRLHTE</sequence>
<comment type="caution">
    <text evidence="1">The sequence shown here is derived from an EMBL/GenBank/DDBJ whole genome shotgun (WGS) entry which is preliminary data.</text>
</comment>
<proteinExistence type="predicted"/>
<dbReference type="Proteomes" id="UP000032679">
    <property type="component" value="Unassembled WGS sequence"/>
</dbReference>
<reference evidence="1 2" key="1">
    <citation type="submission" date="2012-10" db="EMBL/GenBank/DDBJ databases">
        <title>Genome sequencing of Tanticharoenia sakaeratensis NBRC 103193.</title>
        <authorList>
            <person name="Azuma Y."/>
            <person name="Hadano H."/>
            <person name="Hirakawa H."/>
            <person name="Matsushita K."/>
        </authorList>
    </citation>
    <scope>NUCLEOTIDE SEQUENCE [LARGE SCALE GENOMIC DNA]</scope>
    <source>
        <strain evidence="1 2">NBRC 103193</strain>
    </source>
</reference>
<gene>
    <name evidence="1" type="ORF">Tasa_031_060</name>
</gene>
<accession>A0A0D6MMF2</accession>